<proteinExistence type="predicted"/>
<dbReference type="Gene3D" id="2.60.120.920">
    <property type="match status" value="1"/>
</dbReference>
<evidence type="ECO:0000313" key="5">
    <source>
        <dbReference type="Proteomes" id="UP000694680"/>
    </source>
</evidence>
<protein>
    <recommendedName>
        <fullName evidence="3">B30.2/SPRY domain-containing protein</fullName>
    </recommendedName>
</protein>
<keyword evidence="1" id="KW-0109">Calcium transport</keyword>
<organism evidence="4 5">
    <name type="scientific">Gouania willdenowi</name>
    <name type="common">Blunt-snouted clingfish</name>
    <name type="synonym">Lepadogaster willdenowi</name>
    <dbReference type="NCBI Taxonomy" id="441366"/>
    <lineage>
        <taxon>Eukaryota</taxon>
        <taxon>Metazoa</taxon>
        <taxon>Chordata</taxon>
        <taxon>Craniata</taxon>
        <taxon>Vertebrata</taxon>
        <taxon>Euteleostomi</taxon>
        <taxon>Actinopterygii</taxon>
        <taxon>Neopterygii</taxon>
        <taxon>Teleostei</taxon>
        <taxon>Neoteleostei</taxon>
        <taxon>Acanthomorphata</taxon>
        <taxon>Ovalentaria</taxon>
        <taxon>Blenniimorphae</taxon>
        <taxon>Blenniiformes</taxon>
        <taxon>Gobiesocoidei</taxon>
        <taxon>Gobiesocidae</taxon>
        <taxon>Gobiesocinae</taxon>
        <taxon>Gouania</taxon>
    </lineage>
</organism>
<dbReference type="GO" id="GO:0042383">
    <property type="term" value="C:sarcolemma"/>
    <property type="evidence" value="ECO:0007669"/>
    <property type="project" value="TreeGrafter"/>
</dbReference>
<dbReference type="InterPro" id="IPR013320">
    <property type="entry name" value="ConA-like_dom_sf"/>
</dbReference>
<dbReference type="Gene3D" id="6.20.350.10">
    <property type="match status" value="1"/>
</dbReference>
<dbReference type="SUPFAM" id="SSF49899">
    <property type="entry name" value="Concanavalin A-like lectins/glucanases"/>
    <property type="match status" value="1"/>
</dbReference>
<dbReference type="GO" id="GO:0033017">
    <property type="term" value="C:sarcoplasmic reticulum membrane"/>
    <property type="evidence" value="ECO:0007669"/>
    <property type="project" value="TreeGrafter"/>
</dbReference>
<keyword evidence="1" id="KW-0406">Ion transport</keyword>
<keyword evidence="1" id="KW-0813">Transport</keyword>
<dbReference type="GO" id="GO:0005219">
    <property type="term" value="F:ryanodine-sensitive calcium-release channel activity"/>
    <property type="evidence" value="ECO:0007669"/>
    <property type="project" value="TreeGrafter"/>
</dbReference>
<dbReference type="PANTHER" id="PTHR46399">
    <property type="entry name" value="B30.2/SPRY DOMAIN-CONTAINING PROTEIN"/>
    <property type="match status" value="1"/>
</dbReference>
<dbReference type="InterPro" id="IPR003032">
    <property type="entry name" value="Ryanodine_rcpt"/>
</dbReference>
<reference evidence="4" key="2">
    <citation type="submission" date="2025-08" db="UniProtKB">
        <authorList>
            <consortium name="Ensembl"/>
        </authorList>
    </citation>
    <scope>IDENTIFICATION</scope>
</reference>
<accession>A0A8C5G2H2</accession>
<dbReference type="InterPro" id="IPR043136">
    <property type="entry name" value="B30.2/SPRY_sf"/>
</dbReference>
<sequence length="311" mass="35700">MMSKIGYRPAPVDVNRVSLGSDHEQVVDILAENEHNVWAKDRIKQGWTYGAQQDVKAKSSPYLVPYSLLDERTRHMGREGVREAVCTLLAYGYNLEPLHQEHKSATISKCRMFRPDKSYAVTKGKWYFEYEILTAGSMRVGWARPGCTAEKELGSDGQAFVYDGSEAQWYHQGGEPVGRVWARGDILGCLADLTERTMMVTLNGEVLFNDRGSEVAAKEFDIKDGPCLVSHILTQYTLFMFFNYFSVCGLQEGFKPFATCMARNPTLWMSWNKPQFRILGQCMFWSLNLPFRKGNPKTKNKCFFFSFYYFF</sequence>
<dbReference type="Ensembl" id="ENSGWIT00000010348.1">
    <property type="protein sequence ID" value="ENSGWIP00000009283.1"/>
    <property type="gene ID" value="ENSGWIG00000005524.1"/>
</dbReference>
<reference evidence="4" key="1">
    <citation type="submission" date="2020-06" db="EMBL/GenBank/DDBJ databases">
        <authorList>
            <consortium name="Wellcome Sanger Institute Data Sharing"/>
        </authorList>
    </citation>
    <scope>NUCLEOTIDE SEQUENCE [LARGE SCALE GENOMIC DNA]</scope>
</reference>
<keyword evidence="5" id="KW-1185">Reference proteome</keyword>
<dbReference type="InterPro" id="IPR001870">
    <property type="entry name" value="B30.2/SPRY"/>
</dbReference>
<dbReference type="PANTHER" id="PTHR46399:SF7">
    <property type="entry name" value="RYANODINE RECEPTOR 2"/>
    <property type="match status" value="1"/>
</dbReference>
<reference evidence="4" key="3">
    <citation type="submission" date="2025-09" db="UniProtKB">
        <authorList>
            <consortium name="Ensembl"/>
        </authorList>
    </citation>
    <scope>IDENTIFICATION</scope>
</reference>
<dbReference type="SMART" id="SM00449">
    <property type="entry name" value="SPRY"/>
    <property type="match status" value="1"/>
</dbReference>
<evidence type="ECO:0000256" key="2">
    <source>
        <dbReference type="ARBA" id="ARBA00022673"/>
    </source>
</evidence>
<dbReference type="AlphaFoldDB" id="A0A8C5G2H2"/>
<evidence type="ECO:0000313" key="4">
    <source>
        <dbReference type="Ensembl" id="ENSGWIP00000009283.1"/>
    </source>
</evidence>
<feature type="domain" description="B30.2/SPRY" evidence="3">
    <location>
        <begin position="46"/>
        <end position="246"/>
    </location>
</feature>
<evidence type="ECO:0000259" key="3">
    <source>
        <dbReference type="PROSITE" id="PS50188"/>
    </source>
</evidence>
<evidence type="ECO:0000256" key="1">
    <source>
        <dbReference type="ARBA" id="ARBA00022568"/>
    </source>
</evidence>
<dbReference type="GO" id="GO:0034704">
    <property type="term" value="C:calcium channel complex"/>
    <property type="evidence" value="ECO:0007669"/>
    <property type="project" value="TreeGrafter"/>
</dbReference>
<dbReference type="GO" id="GO:0006941">
    <property type="term" value="P:striated muscle contraction"/>
    <property type="evidence" value="ECO:0007669"/>
    <property type="project" value="TreeGrafter"/>
</dbReference>
<keyword evidence="2" id="KW-0407">Ion channel</keyword>
<name>A0A8C5G2H2_GOUWI</name>
<dbReference type="Proteomes" id="UP000694680">
    <property type="component" value="Chromosome 15"/>
</dbReference>
<dbReference type="Pfam" id="PF02026">
    <property type="entry name" value="RyR"/>
    <property type="match status" value="1"/>
</dbReference>
<dbReference type="PROSITE" id="PS50188">
    <property type="entry name" value="B302_SPRY"/>
    <property type="match status" value="1"/>
</dbReference>
<dbReference type="GO" id="GO:0014808">
    <property type="term" value="P:release of sequestered calcium ion into cytosol by sarcoplasmic reticulum"/>
    <property type="evidence" value="ECO:0007669"/>
    <property type="project" value="TreeGrafter"/>
</dbReference>
<keyword evidence="1" id="KW-0106">Calcium</keyword>
<dbReference type="InterPro" id="IPR015925">
    <property type="entry name" value="Ryanodine_IP3_receptor"/>
</dbReference>
<dbReference type="GO" id="GO:0005790">
    <property type="term" value="C:smooth endoplasmic reticulum"/>
    <property type="evidence" value="ECO:0007669"/>
    <property type="project" value="TreeGrafter"/>
</dbReference>
<dbReference type="InterPro" id="IPR003877">
    <property type="entry name" value="SPRY_dom"/>
</dbReference>
<dbReference type="GO" id="GO:0030018">
    <property type="term" value="C:Z disc"/>
    <property type="evidence" value="ECO:0007669"/>
    <property type="project" value="TreeGrafter"/>
</dbReference>
<dbReference type="Pfam" id="PF00622">
    <property type="entry name" value="SPRY"/>
    <property type="match status" value="1"/>
</dbReference>
<keyword evidence="2" id="KW-0107">Calcium channel</keyword>